<organism evidence="1 2">
    <name type="scientific">Mycolicibacterium pallens</name>
    <dbReference type="NCBI Taxonomy" id="370524"/>
    <lineage>
        <taxon>Bacteria</taxon>
        <taxon>Bacillati</taxon>
        <taxon>Actinomycetota</taxon>
        <taxon>Actinomycetes</taxon>
        <taxon>Mycobacteriales</taxon>
        <taxon>Mycobacteriaceae</taxon>
        <taxon>Mycolicibacterium</taxon>
    </lineage>
</organism>
<reference evidence="1 2" key="1">
    <citation type="submission" date="2021-07" db="EMBL/GenBank/DDBJ databases">
        <title>Whole genome sequencing of non-tuberculosis mycobacteria type-strains.</title>
        <authorList>
            <person name="Igarashi Y."/>
            <person name="Osugi A."/>
            <person name="Mitarai S."/>
        </authorList>
    </citation>
    <scope>NUCLEOTIDE SEQUENCE [LARGE SCALE GENOMIC DNA]</scope>
    <source>
        <strain evidence="1 2">JCM 16370</strain>
    </source>
</reference>
<dbReference type="PANTHER" id="PTHR34846:SF5">
    <property type="entry name" value="CARBOXYMUCONOLACTONE DECARBOXYLASE-LIKE DOMAIN-CONTAINING PROTEIN"/>
    <property type="match status" value="1"/>
</dbReference>
<dbReference type="PANTHER" id="PTHR34846">
    <property type="entry name" value="4-CARBOXYMUCONOLACTONE DECARBOXYLASE FAMILY PROTEIN (AFU_ORTHOLOGUE AFUA_6G11590)"/>
    <property type="match status" value="1"/>
</dbReference>
<proteinExistence type="predicted"/>
<evidence type="ECO:0000313" key="1">
    <source>
        <dbReference type="EMBL" id="QYL19988.1"/>
    </source>
</evidence>
<dbReference type="Gene3D" id="1.20.1290.10">
    <property type="entry name" value="AhpD-like"/>
    <property type="match status" value="1"/>
</dbReference>
<dbReference type="EMBL" id="CP080333">
    <property type="protein sequence ID" value="QYL19988.1"/>
    <property type="molecule type" value="Genomic_DNA"/>
</dbReference>
<accession>A0ABX8VUN3</accession>
<keyword evidence="2" id="KW-1185">Reference proteome</keyword>
<dbReference type="Proteomes" id="UP000825367">
    <property type="component" value="Chromosome"/>
</dbReference>
<name>A0ABX8VUN3_9MYCO</name>
<dbReference type="SUPFAM" id="SSF69118">
    <property type="entry name" value="AhpD-like"/>
    <property type="match status" value="1"/>
</dbReference>
<evidence type="ECO:0000313" key="2">
    <source>
        <dbReference type="Proteomes" id="UP000825367"/>
    </source>
</evidence>
<protein>
    <submittedName>
        <fullName evidence="1">Carboxymuconolactone decarboxylase family protein</fullName>
    </submittedName>
</protein>
<gene>
    <name evidence="1" type="ORF">K0O64_18700</name>
</gene>
<dbReference type="InterPro" id="IPR029032">
    <property type="entry name" value="AhpD-like"/>
</dbReference>
<sequence>MTRYKNHSARVAPAASPLPADIQGSIDAVMRGGEPLVLFTTLARDRRLFFKLFSAGLLDRGHLTIRQREIVIDRTTALCNAEYEWGVHVAAYATKAELDEPQIAALVERDASEDVWSDEDRVLIRLCDSLHQFCTVDDDLWQSLTEYHSDEAIIELLMLAGYYRMISYLVNGLRLPLEPNAPRFADIHGLGQQFRWPAGE</sequence>